<feature type="transmembrane region" description="Helical" evidence="1">
    <location>
        <begin position="123"/>
        <end position="140"/>
    </location>
</feature>
<accession>A0AAU6Q274</accession>
<evidence type="ECO:0000256" key="1">
    <source>
        <dbReference type="SAM" id="Phobius"/>
    </source>
</evidence>
<dbReference type="AlphaFoldDB" id="A0AAU6Q274"/>
<feature type="transmembrane region" description="Helical" evidence="1">
    <location>
        <begin position="53"/>
        <end position="76"/>
    </location>
</feature>
<feature type="transmembrane region" description="Helical" evidence="1">
    <location>
        <begin position="20"/>
        <end position="41"/>
    </location>
</feature>
<feature type="transmembrane region" description="Helical" evidence="1">
    <location>
        <begin position="88"/>
        <end position="111"/>
    </location>
</feature>
<keyword evidence="1" id="KW-0812">Transmembrane</keyword>
<evidence type="ECO:0000313" key="2">
    <source>
        <dbReference type="EMBL" id="WYF44463.1"/>
    </source>
</evidence>
<proteinExistence type="predicted"/>
<sequence>MLRPPLWLLAFPVGYLLGWFVFGLAPLPLFALLLTLMLSLAWAEGGGSGLKDFAALLGILLGLALFLGSLVALRAMFSLGSGYEWTGFLLPLTLLALLLSLIVLTPLLVWLRRTERTLRTTPAPWLLLAGVLTFAFFPAVRVDCRGLQSDDFLSFQSDFQSHDRVPRWVEHPEQLPDRAELPAAFKMEHVRAGVVGCQRRIFSFDRVRPLLLVHLTEKVQPGMKAYAAAFSVGDHRKLTRWVAVRDMPFDLSLRERRSPYGGLGWDAYPAYTALPPEVAALLKE</sequence>
<organism evidence="2">
    <name type="scientific">Deinococcus sp. VB142</name>
    <dbReference type="NCBI Taxonomy" id="3112952"/>
    <lineage>
        <taxon>Bacteria</taxon>
        <taxon>Thermotogati</taxon>
        <taxon>Deinococcota</taxon>
        <taxon>Deinococci</taxon>
        <taxon>Deinococcales</taxon>
        <taxon>Deinococcaceae</taxon>
        <taxon>Deinococcus</taxon>
    </lineage>
</organism>
<keyword evidence="1" id="KW-1133">Transmembrane helix</keyword>
<dbReference type="EMBL" id="CP149782">
    <property type="protein sequence ID" value="WYF44463.1"/>
    <property type="molecule type" value="Genomic_DNA"/>
</dbReference>
<gene>
    <name evidence="2" type="ORF">WDJ50_13885</name>
</gene>
<name>A0AAU6Q274_9DEIO</name>
<dbReference type="RefSeq" id="WP_339095674.1">
    <property type="nucleotide sequence ID" value="NZ_CP149782.1"/>
</dbReference>
<reference evidence="2" key="1">
    <citation type="submission" date="2024-03" db="EMBL/GenBank/DDBJ databases">
        <title>Deinococcus weizhi sp. nov., isolated from human skin.</title>
        <authorList>
            <person name="Wei Z."/>
            <person name="Tian F."/>
            <person name="Yang C."/>
            <person name="Xin L.T."/>
            <person name="Wen Z.J."/>
            <person name="Lan K.C."/>
            <person name="Yu L."/>
            <person name="Zhe W."/>
            <person name="Dan F.D."/>
            <person name="Jun W."/>
            <person name="Rui Z."/>
            <person name="Yong X.J."/>
            <person name="Ting Y."/>
            <person name="Wei X."/>
            <person name="Xu Z.G."/>
            <person name="Xin Z."/>
            <person name="Dong F.G."/>
            <person name="Ni X.M."/>
            <person name="Zheng M.G."/>
            <person name="Chun Y."/>
            <person name="Qian W.X."/>
        </authorList>
    </citation>
    <scope>NUCLEOTIDE SEQUENCE</scope>
    <source>
        <strain evidence="2">VB142</strain>
    </source>
</reference>
<keyword evidence="1" id="KW-0472">Membrane</keyword>
<protein>
    <submittedName>
        <fullName evidence="2">Uncharacterized protein</fullName>
    </submittedName>
</protein>